<feature type="transmembrane region" description="Helical" evidence="2">
    <location>
        <begin position="20"/>
        <end position="38"/>
    </location>
</feature>
<keyword evidence="4" id="KW-1185">Reference proteome</keyword>
<name>A0A9Q0FIL2_9ROSI</name>
<protein>
    <submittedName>
        <fullName evidence="3">Uncharacterized protein</fullName>
    </submittedName>
</protein>
<accession>A0A9Q0FIL2</accession>
<comment type="caution">
    <text evidence="3">The sequence shown here is derived from an EMBL/GenBank/DDBJ whole genome shotgun (WGS) entry which is preliminary data.</text>
</comment>
<gene>
    <name evidence="3" type="ORF">Tsubulata_032539</name>
</gene>
<dbReference type="Proteomes" id="UP001141552">
    <property type="component" value="Unassembled WGS sequence"/>
</dbReference>
<keyword evidence="2" id="KW-0812">Transmembrane</keyword>
<dbReference type="EMBL" id="JAKUCV010005195">
    <property type="protein sequence ID" value="KAJ4832120.1"/>
    <property type="molecule type" value="Genomic_DNA"/>
</dbReference>
<keyword evidence="2" id="KW-1133">Transmembrane helix</keyword>
<reference evidence="3" key="1">
    <citation type="submission" date="2022-02" db="EMBL/GenBank/DDBJ databases">
        <authorList>
            <person name="Henning P.M."/>
            <person name="McCubbin A.G."/>
            <person name="Shore J.S."/>
        </authorList>
    </citation>
    <scope>NUCLEOTIDE SEQUENCE</scope>
    <source>
        <strain evidence="3">F60SS</strain>
        <tissue evidence="3">Leaves</tissue>
    </source>
</reference>
<evidence type="ECO:0000313" key="4">
    <source>
        <dbReference type="Proteomes" id="UP001141552"/>
    </source>
</evidence>
<evidence type="ECO:0000256" key="2">
    <source>
        <dbReference type="SAM" id="Phobius"/>
    </source>
</evidence>
<proteinExistence type="predicted"/>
<sequence>MDQSQRANRGNHLGLPGLTSSTPTQLTLAIIVLFSFVFKRDDYCSFLTEKQPSEKP</sequence>
<feature type="region of interest" description="Disordered" evidence="1">
    <location>
        <begin position="1"/>
        <end position="21"/>
    </location>
</feature>
<evidence type="ECO:0000256" key="1">
    <source>
        <dbReference type="SAM" id="MobiDB-lite"/>
    </source>
</evidence>
<organism evidence="3 4">
    <name type="scientific">Turnera subulata</name>
    <dbReference type="NCBI Taxonomy" id="218843"/>
    <lineage>
        <taxon>Eukaryota</taxon>
        <taxon>Viridiplantae</taxon>
        <taxon>Streptophyta</taxon>
        <taxon>Embryophyta</taxon>
        <taxon>Tracheophyta</taxon>
        <taxon>Spermatophyta</taxon>
        <taxon>Magnoliopsida</taxon>
        <taxon>eudicotyledons</taxon>
        <taxon>Gunneridae</taxon>
        <taxon>Pentapetalae</taxon>
        <taxon>rosids</taxon>
        <taxon>fabids</taxon>
        <taxon>Malpighiales</taxon>
        <taxon>Passifloraceae</taxon>
        <taxon>Turnera</taxon>
    </lineage>
</organism>
<reference evidence="3" key="2">
    <citation type="journal article" date="2023" name="Plants (Basel)">
        <title>Annotation of the Turnera subulata (Passifloraceae) Draft Genome Reveals the S-Locus Evolved after the Divergence of Turneroideae from Passifloroideae in a Stepwise Manner.</title>
        <authorList>
            <person name="Henning P.M."/>
            <person name="Roalson E.H."/>
            <person name="Mir W."/>
            <person name="McCubbin A.G."/>
            <person name="Shore J.S."/>
        </authorList>
    </citation>
    <scope>NUCLEOTIDE SEQUENCE</scope>
    <source>
        <strain evidence="3">F60SS</strain>
    </source>
</reference>
<evidence type="ECO:0000313" key="3">
    <source>
        <dbReference type="EMBL" id="KAJ4832120.1"/>
    </source>
</evidence>
<keyword evidence="2" id="KW-0472">Membrane</keyword>
<dbReference type="AlphaFoldDB" id="A0A9Q0FIL2"/>